<reference evidence="1" key="1">
    <citation type="submission" date="2020-03" db="EMBL/GenBank/DDBJ databases">
        <title>A high-quality chromosome-level genome assembly of a woody plant with both climbing and erect habits, Rhamnella rubrinervis.</title>
        <authorList>
            <person name="Lu Z."/>
            <person name="Yang Y."/>
            <person name="Zhu X."/>
            <person name="Sun Y."/>
        </authorList>
    </citation>
    <scope>NUCLEOTIDE SEQUENCE</scope>
    <source>
        <strain evidence="1">BYM</strain>
        <tissue evidence="1">Leaf</tissue>
    </source>
</reference>
<name>A0A8K0DZ15_9ROSA</name>
<proteinExistence type="predicted"/>
<evidence type="ECO:0000313" key="2">
    <source>
        <dbReference type="Proteomes" id="UP000796880"/>
    </source>
</evidence>
<evidence type="ECO:0000313" key="1">
    <source>
        <dbReference type="EMBL" id="KAF3436953.1"/>
    </source>
</evidence>
<keyword evidence="2" id="KW-1185">Reference proteome</keyword>
<protein>
    <submittedName>
        <fullName evidence="1">Uncharacterized protein</fullName>
    </submittedName>
</protein>
<dbReference type="EMBL" id="VOIH02000009">
    <property type="protein sequence ID" value="KAF3436953.1"/>
    <property type="molecule type" value="Genomic_DNA"/>
</dbReference>
<dbReference type="AlphaFoldDB" id="A0A8K0DZ15"/>
<dbReference type="Proteomes" id="UP000796880">
    <property type="component" value="Unassembled WGS sequence"/>
</dbReference>
<gene>
    <name evidence="1" type="ORF">FNV43_RR19706</name>
</gene>
<accession>A0A8K0DZ15</accession>
<sequence>MNPSAQNLGLGIGHPTLLDPSHTFGACLWTLTSLMACVFPETLGKKWSERRGLGFEAESTLLGIDGVKKSMGPDRPAELALIDPKRVKRFMPPVFPALGYSPLLQIQQHGF</sequence>
<organism evidence="1 2">
    <name type="scientific">Rhamnella rubrinervis</name>
    <dbReference type="NCBI Taxonomy" id="2594499"/>
    <lineage>
        <taxon>Eukaryota</taxon>
        <taxon>Viridiplantae</taxon>
        <taxon>Streptophyta</taxon>
        <taxon>Embryophyta</taxon>
        <taxon>Tracheophyta</taxon>
        <taxon>Spermatophyta</taxon>
        <taxon>Magnoliopsida</taxon>
        <taxon>eudicotyledons</taxon>
        <taxon>Gunneridae</taxon>
        <taxon>Pentapetalae</taxon>
        <taxon>rosids</taxon>
        <taxon>fabids</taxon>
        <taxon>Rosales</taxon>
        <taxon>Rhamnaceae</taxon>
        <taxon>rhamnoid group</taxon>
        <taxon>Rhamneae</taxon>
        <taxon>Rhamnella</taxon>
    </lineage>
</organism>
<comment type="caution">
    <text evidence="1">The sequence shown here is derived from an EMBL/GenBank/DDBJ whole genome shotgun (WGS) entry which is preliminary data.</text>
</comment>